<reference evidence="7" key="2">
    <citation type="submission" date="2022-10" db="EMBL/GenBank/DDBJ databases">
        <authorList>
            <consortium name="ENA_rothamsted_submissions"/>
            <consortium name="culmorum"/>
            <person name="King R."/>
        </authorList>
    </citation>
    <scope>NUCLEOTIDE SEQUENCE</scope>
</reference>
<dbReference type="PANTHER" id="PTHR10609:SF14">
    <property type="entry name" value="BIOTINIDASE"/>
    <property type="match status" value="1"/>
</dbReference>
<dbReference type="InterPro" id="IPR043957">
    <property type="entry name" value="Vanin_C"/>
</dbReference>
<feature type="domain" description="Vanin C-terminal" evidence="6">
    <location>
        <begin position="343"/>
        <end position="512"/>
    </location>
</feature>
<proteinExistence type="inferred from homology"/>
<dbReference type="InterPro" id="IPR036526">
    <property type="entry name" value="C-N_Hydrolase_sf"/>
</dbReference>
<evidence type="ECO:0000256" key="1">
    <source>
        <dbReference type="ARBA" id="ARBA00008225"/>
    </source>
</evidence>
<evidence type="ECO:0000313" key="7">
    <source>
        <dbReference type="EMBL" id="CAG9804065.1"/>
    </source>
</evidence>
<keyword evidence="4" id="KW-0732">Signal</keyword>
<dbReference type="OrthoDB" id="10250282at2759"/>
<accession>A0A9N9RWX6</accession>
<keyword evidence="3" id="KW-1133">Transmembrane helix</keyword>
<keyword evidence="3" id="KW-0472">Membrane</keyword>
<dbReference type="InterPro" id="IPR040154">
    <property type="entry name" value="Biotinidase/VNN"/>
</dbReference>
<sequence>MKKVWINFVGILTCWEYVCANLKDDFYIAAVVEFPLPTTPNSIVTNANDMIEDTLNEYLRLIDEAAENKADILTFPEGCLNYVGIGTRKLLIKYAVELNNDDIYNSTTFSNNCDYSKKSAIISKVSLKSRKNGIYVLINVIERVKSTTVTKNKYNLYSTNIVFDRNGCIVSRYRKFNTKLDPLLNKTEIAEVQVFHTDFGVTFGQFTSLDLMSKYPAYILIQYGIKHILHPTLWYSSTPFYTSLQMQQSYSYSNNIVLLAAGSNNLASGQGGSGIFVGRNGPLIMFQPGEKIKQAIISKVPKDHDMYSIQVDNNNVVKRYNLKEMDQFFISMVPLQYTEALVNQEFRKVCRNKLCCEIFVKYTIYDIPSSKFGYTYRFTAHSGVKEDYKDEVYDDEKLSFHEMHCSIVACTKATTENCGSRFFPSDNVVPSVKFSEIRINMIIELDDVGAEDLEVMPTNVDFRLLPLRVDMFTYSESEIFNENNKQYRKYTTTLASDTDTILTFGVLGRAFRLTEFYMTDDNSEQAQFWWYLLSSMTFGLVFMFIIWRLCKIK</sequence>
<protein>
    <recommendedName>
        <fullName evidence="9">CN hydrolase domain-containing protein</fullName>
    </recommendedName>
</protein>
<evidence type="ECO:0000256" key="2">
    <source>
        <dbReference type="ARBA" id="ARBA00022801"/>
    </source>
</evidence>
<dbReference type="Gene3D" id="3.60.110.10">
    <property type="entry name" value="Carbon-nitrogen hydrolase"/>
    <property type="match status" value="1"/>
</dbReference>
<dbReference type="Pfam" id="PF00795">
    <property type="entry name" value="CN_hydrolase"/>
    <property type="match status" value="1"/>
</dbReference>
<dbReference type="InterPro" id="IPR003010">
    <property type="entry name" value="C-N_Hydrolase"/>
</dbReference>
<evidence type="ECO:0000313" key="8">
    <source>
        <dbReference type="Proteomes" id="UP001153620"/>
    </source>
</evidence>
<keyword evidence="8" id="KW-1185">Reference proteome</keyword>
<keyword evidence="2" id="KW-0378">Hydrolase</keyword>
<feature type="transmembrane region" description="Helical" evidence="3">
    <location>
        <begin position="528"/>
        <end position="550"/>
    </location>
</feature>
<feature type="chain" id="PRO_5040239514" description="CN hydrolase domain-containing protein" evidence="4">
    <location>
        <begin position="21"/>
        <end position="553"/>
    </location>
</feature>
<dbReference type="AlphaFoldDB" id="A0A9N9RWX6"/>
<keyword evidence="3" id="KW-0812">Transmembrane</keyword>
<feature type="domain" description="CN hydrolase" evidence="5">
    <location>
        <begin position="52"/>
        <end position="205"/>
    </location>
</feature>
<evidence type="ECO:0000256" key="4">
    <source>
        <dbReference type="SAM" id="SignalP"/>
    </source>
</evidence>
<dbReference type="SUPFAM" id="SSF56317">
    <property type="entry name" value="Carbon-nitrogen hydrolase"/>
    <property type="match status" value="1"/>
</dbReference>
<evidence type="ECO:0008006" key="9">
    <source>
        <dbReference type="Google" id="ProtNLM"/>
    </source>
</evidence>
<dbReference type="PANTHER" id="PTHR10609">
    <property type="entry name" value="BIOTINIDASE-RELATED"/>
    <property type="match status" value="1"/>
</dbReference>
<dbReference type="Proteomes" id="UP001153620">
    <property type="component" value="Chromosome 2"/>
</dbReference>
<dbReference type="Pfam" id="PF19018">
    <property type="entry name" value="Vanin_C"/>
    <property type="match status" value="1"/>
</dbReference>
<reference evidence="7" key="1">
    <citation type="submission" date="2022-01" db="EMBL/GenBank/DDBJ databases">
        <authorList>
            <person name="King R."/>
        </authorList>
    </citation>
    <scope>NUCLEOTIDE SEQUENCE</scope>
</reference>
<name>A0A9N9RWX6_9DIPT</name>
<organism evidence="7 8">
    <name type="scientific">Chironomus riparius</name>
    <dbReference type="NCBI Taxonomy" id="315576"/>
    <lineage>
        <taxon>Eukaryota</taxon>
        <taxon>Metazoa</taxon>
        <taxon>Ecdysozoa</taxon>
        <taxon>Arthropoda</taxon>
        <taxon>Hexapoda</taxon>
        <taxon>Insecta</taxon>
        <taxon>Pterygota</taxon>
        <taxon>Neoptera</taxon>
        <taxon>Endopterygota</taxon>
        <taxon>Diptera</taxon>
        <taxon>Nematocera</taxon>
        <taxon>Chironomoidea</taxon>
        <taxon>Chironomidae</taxon>
        <taxon>Chironominae</taxon>
        <taxon>Chironomus</taxon>
    </lineage>
</organism>
<evidence type="ECO:0000259" key="5">
    <source>
        <dbReference type="Pfam" id="PF00795"/>
    </source>
</evidence>
<comment type="similarity">
    <text evidence="1">Belongs to the carbon-nitrogen hydrolase superfamily. BTD/VNN family.</text>
</comment>
<dbReference type="EMBL" id="OU895878">
    <property type="protein sequence ID" value="CAG9804065.1"/>
    <property type="molecule type" value="Genomic_DNA"/>
</dbReference>
<feature type="signal peptide" evidence="4">
    <location>
        <begin position="1"/>
        <end position="20"/>
    </location>
</feature>
<evidence type="ECO:0000256" key="3">
    <source>
        <dbReference type="SAM" id="Phobius"/>
    </source>
</evidence>
<evidence type="ECO:0000259" key="6">
    <source>
        <dbReference type="Pfam" id="PF19018"/>
    </source>
</evidence>
<dbReference type="GO" id="GO:0016787">
    <property type="term" value="F:hydrolase activity"/>
    <property type="evidence" value="ECO:0007669"/>
    <property type="project" value="UniProtKB-KW"/>
</dbReference>
<gene>
    <name evidence="7" type="ORF">CHIRRI_LOCUS6960</name>
</gene>